<keyword evidence="3" id="KW-1185">Reference proteome</keyword>
<evidence type="ECO:0000313" key="2">
    <source>
        <dbReference type="EnsemblPlants" id="AES64331"/>
    </source>
</evidence>
<gene>
    <name evidence="1" type="ordered locus">MTR_2g021100</name>
</gene>
<accession>G7IKC5</accession>
<evidence type="ECO:0000313" key="3">
    <source>
        <dbReference type="Proteomes" id="UP000002051"/>
    </source>
</evidence>
<name>G7IKC5_MEDTR</name>
<reference evidence="1 3" key="1">
    <citation type="journal article" date="2011" name="Nature">
        <title>The Medicago genome provides insight into the evolution of rhizobial symbioses.</title>
        <authorList>
            <person name="Young N.D."/>
            <person name="Debelle F."/>
            <person name="Oldroyd G.E."/>
            <person name="Geurts R."/>
            <person name="Cannon S.B."/>
            <person name="Udvardi M.K."/>
            <person name="Benedito V.A."/>
            <person name="Mayer K.F."/>
            <person name="Gouzy J."/>
            <person name="Schoof H."/>
            <person name="Van de Peer Y."/>
            <person name="Proost S."/>
            <person name="Cook D.R."/>
            <person name="Meyers B.C."/>
            <person name="Spannagl M."/>
            <person name="Cheung F."/>
            <person name="De Mita S."/>
            <person name="Krishnakumar V."/>
            <person name="Gundlach H."/>
            <person name="Zhou S."/>
            <person name="Mudge J."/>
            <person name="Bharti A.K."/>
            <person name="Murray J.D."/>
            <person name="Naoumkina M.A."/>
            <person name="Rosen B."/>
            <person name="Silverstein K.A."/>
            <person name="Tang H."/>
            <person name="Rombauts S."/>
            <person name="Zhao P.X."/>
            <person name="Zhou P."/>
            <person name="Barbe V."/>
            <person name="Bardou P."/>
            <person name="Bechner M."/>
            <person name="Bellec A."/>
            <person name="Berger A."/>
            <person name="Berges H."/>
            <person name="Bidwell S."/>
            <person name="Bisseling T."/>
            <person name="Choisne N."/>
            <person name="Couloux A."/>
            <person name="Denny R."/>
            <person name="Deshpande S."/>
            <person name="Dai X."/>
            <person name="Doyle J.J."/>
            <person name="Dudez A.M."/>
            <person name="Farmer A.D."/>
            <person name="Fouteau S."/>
            <person name="Franken C."/>
            <person name="Gibelin C."/>
            <person name="Gish J."/>
            <person name="Goldstein S."/>
            <person name="Gonzalez A.J."/>
            <person name="Green P.J."/>
            <person name="Hallab A."/>
            <person name="Hartog M."/>
            <person name="Hua A."/>
            <person name="Humphray S.J."/>
            <person name="Jeong D.H."/>
            <person name="Jing Y."/>
            <person name="Jocker A."/>
            <person name="Kenton S.M."/>
            <person name="Kim D.J."/>
            <person name="Klee K."/>
            <person name="Lai H."/>
            <person name="Lang C."/>
            <person name="Lin S."/>
            <person name="Macmil S.L."/>
            <person name="Magdelenat G."/>
            <person name="Matthews L."/>
            <person name="McCorrison J."/>
            <person name="Monaghan E.L."/>
            <person name="Mun J.H."/>
            <person name="Najar F.Z."/>
            <person name="Nicholson C."/>
            <person name="Noirot C."/>
            <person name="O'Bleness M."/>
            <person name="Paule C.R."/>
            <person name="Poulain J."/>
            <person name="Prion F."/>
            <person name="Qin B."/>
            <person name="Qu C."/>
            <person name="Retzel E.F."/>
            <person name="Riddle C."/>
            <person name="Sallet E."/>
            <person name="Samain S."/>
            <person name="Samson N."/>
            <person name="Sanders I."/>
            <person name="Saurat O."/>
            <person name="Scarpelli C."/>
            <person name="Schiex T."/>
            <person name="Segurens B."/>
            <person name="Severin A.J."/>
            <person name="Sherrier D.J."/>
            <person name="Shi R."/>
            <person name="Sims S."/>
            <person name="Singer S.R."/>
            <person name="Sinharoy S."/>
            <person name="Sterck L."/>
            <person name="Viollet A."/>
            <person name="Wang B.B."/>
            <person name="Wang K."/>
            <person name="Wang M."/>
            <person name="Wang X."/>
            <person name="Warfsmann J."/>
            <person name="Weissenbach J."/>
            <person name="White D.D."/>
            <person name="White J.D."/>
            <person name="Wiley G.B."/>
            <person name="Wincker P."/>
            <person name="Xing Y."/>
            <person name="Yang L."/>
            <person name="Yao Z."/>
            <person name="Ying F."/>
            <person name="Zhai J."/>
            <person name="Zhou L."/>
            <person name="Zuber A."/>
            <person name="Denarie J."/>
            <person name="Dixon R.A."/>
            <person name="May G.D."/>
            <person name="Schwartz D.C."/>
            <person name="Rogers J."/>
            <person name="Quetier F."/>
            <person name="Town C.D."/>
            <person name="Roe B.A."/>
        </authorList>
    </citation>
    <scope>NUCLEOTIDE SEQUENCE [LARGE SCALE GENOMIC DNA]</scope>
    <source>
        <strain evidence="1">A17</strain>
        <strain evidence="2 3">cv. Jemalong A17</strain>
    </source>
</reference>
<dbReference type="PaxDb" id="3880-AES64331"/>
<dbReference type="Proteomes" id="UP000002051">
    <property type="component" value="Chromosome 2"/>
</dbReference>
<reference evidence="2" key="3">
    <citation type="submission" date="2015-04" db="UniProtKB">
        <authorList>
            <consortium name="EnsemblPlants"/>
        </authorList>
    </citation>
    <scope>IDENTIFICATION</scope>
    <source>
        <strain evidence="2">cv. Jemalong A17</strain>
    </source>
</reference>
<protein>
    <submittedName>
        <fullName evidence="1 2">Uncharacterized protein</fullName>
    </submittedName>
</protein>
<dbReference type="AlphaFoldDB" id="G7IKC5"/>
<dbReference type="EnsemblPlants" id="AES64331">
    <property type="protein sequence ID" value="AES64331"/>
    <property type="gene ID" value="MTR_2g021100"/>
</dbReference>
<evidence type="ECO:0000313" key="1">
    <source>
        <dbReference type="EMBL" id="AES64331.1"/>
    </source>
</evidence>
<dbReference type="EMBL" id="CM001218">
    <property type="protein sequence ID" value="AES64331.1"/>
    <property type="molecule type" value="Genomic_DNA"/>
</dbReference>
<organism evidence="1 3">
    <name type="scientific">Medicago truncatula</name>
    <name type="common">Barrel medic</name>
    <name type="synonym">Medicago tribuloides</name>
    <dbReference type="NCBI Taxonomy" id="3880"/>
    <lineage>
        <taxon>Eukaryota</taxon>
        <taxon>Viridiplantae</taxon>
        <taxon>Streptophyta</taxon>
        <taxon>Embryophyta</taxon>
        <taxon>Tracheophyta</taxon>
        <taxon>Spermatophyta</taxon>
        <taxon>Magnoliopsida</taxon>
        <taxon>eudicotyledons</taxon>
        <taxon>Gunneridae</taxon>
        <taxon>Pentapetalae</taxon>
        <taxon>rosids</taxon>
        <taxon>fabids</taxon>
        <taxon>Fabales</taxon>
        <taxon>Fabaceae</taxon>
        <taxon>Papilionoideae</taxon>
        <taxon>50 kb inversion clade</taxon>
        <taxon>NPAAA clade</taxon>
        <taxon>Hologalegina</taxon>
        <taxon>IRL clade</taxon>
        <taxon>Trifolieae</taxon>
        <taxon>Medicago</taxon>
    </lineage>
</organism>
<proteinExistence type="predicted"/>
<reference evidence="1 3" key="2">
    <citation type="journal article" date="2014" name="BMC Genomics">
        <title>An improved genome release (version Mt4.0) for the model legume Medicago truncatula.</title>
        <authorList>
            <person name="Tang H."/>
            <person name="Krishnakumar V."/>
            <person name="Bidwell S."/>
            <person name="Rosen B."/>
            <person name="Chan A."/>
            <person name="Zhou S."/>
            <person name="Gentzbittel L."/>
            <person name="Childs K.L."/>
            <person name="Yandell M."/>
            <person name="Gundlach H."/>
            <person name="Mayer K.F."/>
            <person name="Schwartz D.C."/>
            <person name="Town C.D."/>
        </authorList>
    </citation>
    <scope>GENOME REANNOTATION</scope>
    <source>
        <strain evidence="2 3">cv. Jemalong A17</strain>
    </source>
</reference>
<dbReference type="HOGENOM" id="CLU_2641795_0_0_1"/>
<sequence length="77" mass="8477">MTHGITKVVKGMLGESRGFGPSGTTCWWCEMKVFRVNLESKGSVEKESKKAVIEARTEAFDGLHQSLCTKEGENLSI</sequence>